<dbReference type="AlphaFoldDB" id="A0ABD5TGI5"/>
<keyword evidence="1" id="KW-0812">Transmembrane</keyword>
<proteinExistence type="predicted"/>
<feature type="transmembrane region" description="Helical" evidence="1">
    <location>
        <begin position="61"/>
        <end position="79"/>
    </location>
</feature>
<dbReference type="RefSeq" id="WP_284061315.1">
    <property type="nucleotide sequence ID" value="NZ_CP126158.1"/>
</dbReference>
<evidence type="ECO:0000259" key="3">
    <source>
        <dbReference type="Pfam" id="PF26593"/>
    </source>
</evidence>
<evidence type="ECO:0000313" key="5">
    <source>
        <dbReference type="Proteomes" id="UP001596443"/>
    </source>
</evidence>
<comment type="caution">
    <text evidence="4">The sequence shown here is derived from an EMBL/GenBank/DDBJ whole genome shotgun (WGS) entry which is preliminary data.</text>
</comment>
<feature type="domain" description="PrgI-like" evidence="2">
    <location>
        <begin position="19"/>
        <end position="104"/>
    </location>
</feature>
<dbReference type="InterPro" id="IPR058596">
    <property type="entry name" value="TraC-like_dom"/>
</dbReference>
<keyword evidence="5" id="KW-1185">Reference proteome</keyword>
<dbReference type="GeneID" id="81210243"/>
<dbReference type="InterPro" id="IPR058597">
    <property type="entry name" value="PrgI-like_dom"/>
</dbReference>
<reference evidence="4 5" key="1">
    <citation type="journal article" date="2019" name="Int. J. Syst. Evol. Microbiol.">
        <title>The Global Catalogue of Microorganisms (GCM) 10K type strain sequencing project: providing services to taxonomists for standard genome sequencing and annotation.</title>
        <authorList>
            <consortium name="The Broad Institute Genomics Platform"/>
            <consortium name="The Broad Institute Genome Sequencing Center for Infectious Disease"/>
            <person name="Wu L."/>
            <person name="Ma J."/>
        </authorList>
    </citation>
    <scope>NUCLEOTIDE SEQUENCE [LARGE SCALE GENOMIC DNA]</scope>
    <source>
        <strain evidence="4 5">SYNS20</strain>
    </source>
</reference>
<evidence type="ECO:0000259" key="2">
    <source>
        <dbReference type="Pfam" id="PF26592"/>
    </source>
</evidence>
<dbReference type="Pfam" id="PF26592">
    <property type="entry name" value="PrgI_like"/>
    <property type="match status" value="1"/>
</dbReference>
<dbReference type="Pfam" id="PF26593">
    <property type="entry name" value="TraC-like"/>
    <property type="match status" value="1"/>
</dbReference>
<protein>
    <recommendedName>
        <fullName evidence="6">PrgI family protein</fullName>
    </recommendedName>
</protein>
<organism evidence="4 5">
    <name type="scientific">Halobaculum halobium</name>
    <dbReference type="NCBI Taxonomy" id="3032281"/>
    <lineage>
        <taxon>Archaea</taxon>
        <taxon>Methanobacteriati</taxon>
        <taxon>Methanobacteriota</taxon>
        <taxon>Stenosarchaea group</taxon>
        <taxon>Halobacteria</taxon>
        <taxon>Halobacteriales</taxon>
        <taxon>Haloferacaceae</taxon>
        <taxon>Halobaculum</taxon>
    </lineage>
</organism>
<dbReference type="EMBL" id="JBHSWX010000012">
    <property type="protein sequence ID" value="MFC6787133.1"/>
    <property type="molecule type" value="Genomic_DNA"/>
</dbReference>
<evidence type="ECO:0000256" key="1">
    <source>
        <dbReference type="SAM" id="Phobius"/>
    </source>
</evidence>
<name>A0ABD5TGI5_9EURY</name>
<evidence type="ECO:0000313" key="4">
    <source>
        <dbReference type="EMBL" id="MFC6787133.1"/>
    </source>
</evidence>
<feature type="domain" description="TraC-like" evidence="3">
    <location>
        <begin position="115"/>
        <end position="315"/>
    </location>
</feature>
<feature type="transmembrane region" description="Helical" evidence="1">
    <location>
        <begin position="21"/>
        <end position="41"/>
    </location>
</feature>
<keyword evidence="1" id="KW-0472">Membrane</keyword>
<keyword evidence="1" id="KW-1133">Transmembrane helix</keyword>
<dbReference type="Proteomes" id="UP001596443">
    <property type="component" value="Unassembled WGS sequence"/>
</dbReference>
<sequence>MSTSDPAKRIPKFIGTETKLFGSYTLTDLAVALSPGVAVILLTQVLLPSEFTVGGYHPQTLTLPLAGVGIAVGVLFVYLTPAYTTSLDWFVTFVGFHRSEHELTHEEAKQYTHVERVHPIEGVIERTDGAFVGLIHVKPPSMALATSAEWGAKAHAFEEFCNTVVEYPIQIYSTTQPFPVDEFLAEYEARLSDPDVKANPRLAALIEHYLEWYASELDNRQMTIRDHYIVIPVTPAEVRFERESLIEKLAAVPVLGVFLNVWLAPSVDDQRSAMLDELDERLRHVEAGIREIDGCGASRLAVEDATTLLAEFWAGETREYANLEQVLRTRPLVSND</sequence>
<evidence type="ECO:0008006" key="6">
    <source>
        <dbReference type="Google" id="ProtNLM"/>
    </source>
</evidence>
<gene>
    <name evidence="4" type="ORF">ACFQFD_14345</name>
</gene>
<accession>A0ABD5TGI5</accession>